<dbReference type="AlphaFoldDB" id="A0A6A7A6P8"/>
<evidence type="ECO:0000256" key="1">
    <source>
        <dbReference type="SAM" id="MobiDB-lite"/>
    </source>
</evidence>
<dbReference type="EMBL" id="MU006223">
    <property type="protein sequence ID" value="KAF2828275.1"/>
    <property type="molecule type" value="Genomic_DNA"/>
</dbReference>
<keyword evidence="2" id="KW-1133">Transmembrane helix</keyword>
<organism evidence="3 4">
    <name type="scientific">Ophiobolus disseminans</name>
    <dbReference type="NCBI Taxonomy" id="1469910"/>
    <lineage>
        <taxon>Eukaryota</taxon>
        <taxon>Fungi</taxon>
        <taxon>Dikarya</taxon>
        <taxon>Ascomycota</taxon>
        <taxon>Pezizomycotina</taxon>
        <taxon>Dothideomycetes</taxon>
        <taxon>Pleosporomycetidae</taxon>
        <taxon>Pleosporales</taxon>
        <taxon>Pleosporineae</taxon>
        <taxon>Phaeosphaeriaceae</taxon>
        <taxon>Ophiobolus</taxon>
    </lineage>
</organism>
<feature type="region of interest" description="Disordered" evidence="1">
    <location>
        <begin position="1"/>
        <end position="24"/>
    </location>
</feature>
<dbReference type="Proteomes" id="UP000799424">
    <property type="component" value="Unassembled WGS sequence"/>
</dbReference>
<evidence type="ECO:0000313" key="4">
    <source>
        <dbReference type="Proteomes" id="UP000799424"/>
    </source>
</evidence>
<keyword evidence="4" id="KW-1185">Reference proteome</keyword>
<evidence type="ECO:0000256" key="2">
    <source>
        <dbReference type="SAM" id="Phobius"/>
    </source>
</evidence>
<keyword evidence="2" id="KW-0472">Membrane</keyword>
<proteinExistence type="predicted"/>
<reference evidence="3" key="1">
    <citation type="journal article" date="2020" name="Stud. Mycol.">
        <title>101 Dothideomycetes genomes: a test case for predicting lifestyles and emergence of pathogens.</title>
        <authorList>
            <person name="Haridas S."/>
            <person name="Albert R."/>
            <person name="Binder M."/>
            <person name="Bloem J."/>
            <person name="Labutti K."/>
            <person name="Salamov A."/>
            <person name="Andreopoulos B."/>
            <person name="Baker S."/>
            <person name="Barry K."/>
            <person name="Bills G."/>
            <person name="Bluhm B."/>
            <person name="Cannon C."/>
            <person name="Castanera R."/>
            <person name="Culley D."/>
            <person name="Daum C."/>
            <person name="Ezra D."/>
            <person name="Gonzalez J."/>
            <person name="Henrissat B."/>
            <person name="Kuo A."/>
            <person name="Liang C."/>
            <person name="Lipzen A."/>
            <person name="Lutzoni F."/>
            <person name="Magnuson J."/>
            <person name="Mondo S."/>
            <person name="Nolan M."/>
            <person name="Ohm R."/>
            <person name="Pangilinan J."/>
            <person name="Park H.-J."/>
            <person name="Ramirez L."/>
            <person name="Alfaro M."/>
            <person name="Sun H."/>
            <person name="Tritt A."/>
            <person name="Yoshinaga Y."/>
            <person name="Zwiers L.-H."/>
            <person name="Turgeon B."/>
            <person name="Goodwin S."/>
            <person name="Spatafora J."/>
            <person name="Crous P."/>
            <person name="Grigoriev I."/>
        </authorList>
    </citation>
    <scope>NUCLEOTIDE SEQUENCE</scope>
    <source>
        <strain evidence="3">CBS 113818</strain>
    </source>
</reference>
<keyword evidence="2" id="KW-0812">Transmembrane</keyword>
<feature type="transmembrane region" description="Helical" evidence="2">
    <location>
        <begin position="40"/>
        <end position="65"/>
    </location>
</feature>
<accession>A0A6A7A6P8</accession>
<protein>
    <submittedName>
        <fullName evidence="3">Uncharacterized protein</fullName>
    </submittedName>
</protein>
<name>A0A6A7A6P8_9PLEO</name>
<gene>
    <name evidence="3" type="ORF">CC86DRAFT_207386</name>
</gene>
<sequence length="78" mass="8414">MRHGHAPISLWNETQAQPGMKSDNPEMEIIDAVEQALMTAASLCMGCGGFLCMGCGAFSLCRVACGGLKEIRRTRRTP</sequence>
<evidence type="ECO:0000313" key="3">
    <source>
        <dbReference type="EMBL" id="KAF2828275.1"/>
    </source>
</evidence>